<dbReference type="PROSITE" id="PS50112">
    <property type="entry name" value="PAS"/>
    <property type="match status" value="2"/>
</dbReference>
<evidence type="ECO:0000256" key="5">
    <source>
        <dbReference type="ARBA" id="ARBA00022679"/>
    </source>
</evidence>
<dbReference type="Pfam" id="PF00072">
    <property type="entry name" value="Response_reg"/>
    <property type="match status" value="1"/>
</dbReference>
<evidence type="ECO:0000256" key="7">
    <source>
        <dbReference type="ARBA" id="ARBA00022777"/>
    </source>
</evidence>
<keyword evidence="16" id="KW-0812">Transmembrane</keyword>
<evidence type="ECO:0000259" key="18">
    <source>
        <dbReference type="PROSITE" id="PS50110"/>
    </source>
</evidence>
<dbReference type="FunFam" id="3.30.565.10:FF:000010">
    <property type="entry name" value="Sensor histidine kinase RcsC"/>
    <property type="match status" value="1"/>
</dbReference>
<evidence type="ECO:0000256" key="14">
    <source>
        <dbReference type="PROSITE-ProRule" id="PRU00169"/>
    </source>
</evidence>
<keyword evidence="11" id="KW-0131">Cell cycle</keyword>
<dbReference type="CDD" id="cd00130">
    <property type="entry name" value="PAS"/>
    <property type="match status" value="1"/>
</dbReference>
<dbReference type="Pfam" id="PF00512">
    <property type="entry name" value="HisKA"/>
    <property type="match status" value="1"/>
</dbReference>
<gene>
    <name evidence="21" type="ordered locus">Daro_0973</name>
</gene>
<feature type="modified residue" description="4-aspartylphosphate" evidence="14">
    <location>
        <position position="895"/>
    </location>
</feature>
<dbReference type="InterPro" id="IPR003661">
    <property type="entry name" value="HisK_dim/P_dom"/>
</dbReference>
<evidence type="ECO:0000259" key="20">
    <source>
        <dbReference type="PROSITE" id="PS50113"/>
    </source>
</evidence>
<evidence type="ECO:0000256" key="15">
    <source>
        <dbReference type="SAM" id="MobiDB-lite"/>
    </source>
</evidence>
<dbReference type="eggNOG" id="COG5002">
    <property type="taxonomic scope" value="Bacteria"/>
</dbReference>
<dbReference type="Pfam" id="PF02518">
    <property type="entry name" value="HATPase_c"/>
    <property type="match status" value="1"/>
</dbReference>
<dbReference type="eggNOG" id="COG0784">
    <property type="taxonomic scope" value="Bacteria"/>
</dbReference>
<dbReference type="NCBIfam" id="TIGR00229">
    <property type="entry name" value="sensory_box"/>
    <property type="match status" value="2"/>
</dbReference>
<dbReference type="InterPro" id="IPR003594">
    <property type="entry name" value="HATPase_dom"/>
</dbReference>
<dbReference type="CDD" id="cd00082">
    <property type="entry name" value="HisKA"/>
    <property type="match status" value="1"/>
</dbReference>
<evidence type="ECO:0000256" key="9">
    <source>
        <dbReference type="ARBA" id="ARBA00023012"/>
    </source>
</evidence>
<keyword evidence="8" id="KW-0067">ATP-binding</keyword>
<dbReference type="STRING" id="159087.Daro_0973"/>
<accession>Q47HF2</accession>
<evidence type="ECO:0000313" key="21">
    <source>
        <dbReference type="EMBL" id="AAZ45729.1"/>
    </source>
</evidence>
<evidence type="ECO:0000256" key="8">
    <source>
        <dbReference type="ARBA" id="ARBA00022840"/>
    </source>
</evidence>
<dbReference type="Gene3D" id="3.30.565.10">
    <property type="entry name" value="Histidine kinase-like ATPase, C-terminal domain"/>
    <property type="match status" value="1"/>
</dbReference>
<dbReference type="KEGG" id="dar:Daro_0973"/>
<dbReference type="InterPro" id="IPR036097">
    <property type="entry name" value="HisK_dim/P_sf"/>
</dbReference>
<dbReference type="CDD" id="cd16922">
    <property type="entry name" value="HATPase_EvgS-ArcB-TorS-like"/>
    <property type="match status" value="1"/>
</dbReference>
<evidence type="ECO:0000256" key="13">
    <source>
        <dbReference type="ARBA" id="ARBA00070152"/>
    </source>
</evidence>
<dbReference type="SUPFAM" id="SSF55874">
    <property type="entry name" value="ATPase domain of HSP90 chaperone/DNA topoisomerase II/histidine kinase"/>
    <property type="match status" value="1"/>
</dbReference>
<dbReference type="SMART" id="SM00388">
    <property type="entry name" value="HisKA"/>
    <property type="match status" value="1"/>
</dbReference>
<dbReference type="CDD" id="cd12914">
    <property type="entry name" value="PDC1_DGC_like"/>
    <property type="match status" value="1"/>
</dbReference>
<dbReference type="InterPro" id="IPR001610">
    <property type="entry name" value="PAC"/>
</dbReference>
<keyword evidence="10 16" id="KW-0472">Membrane</keyword>
<feature type="domain" description="PAS" evidence="19">
    <location>
        <begin position="440"/>
        <end position="486"/>
    </location>
</feature>
<dbReference type="PANTHER" id="PTHR45339:SF1">
    <property type="entry name" value="HYBRID SIGNAL TRANSDUCTION HISTIDINE KINASE J"/>
    <property type="match status" value="1"/>
</dbReference>
<dbReference type="SUPFAM" id="SSF52172">
    <property type="entry name" value="CheY-like"/>
    <property type="match status" value="1"/>
</dbReference>
<comment type="catalytic activity">
    <reaction evidence="1">
        <text>ATP + protein L-histidine = ADP + protein N-phospho-L-histidine.</text>
        <dbReference type="EC" id="2.7.13.3"/>
    </reaction>
</comment>
<reference evidence="21" key="1">
    <citation type="submission" date="2005-08" db="EMBL/GenBank/DDBJ databases">
        <title>Complete sequence of Dechloromonas aromatica RCB.</title>
        <authorList>
            <person name="Salinero K.K."/>
            <person name="Copeland A."/>
            <person name="Lucas S."/>
            <person name="Lapidus A."/>
            <person name="Barry K."/>
            <person name="Detter J.C."/>
            <person name="Glavina T."/>
            <person name="Hammon N."/>
            <person name="Israni S."/>
            <person name="Pitluck S."/>
            <person name="Di Bartolo G."/>
            <person name="Trong S."/>
            <person name="Schmutz J."/>
            <person name="Larimer F."/>
            <person name="Land M."/>
            <person name="Ivanova N."/>
            <person name="Richardson P."/>
        </authorList>
    </citation>
    <scope>NUCLEOTIDE SEQUENCE</scope>
    <source>
        <strain evidence="21">RCB</strain>
    </source>
</reference>
<dbReference type="PRINTS" id="PR00344">
    <property type="entry name" value="BCTRLSENSOR"/>
</dbReference>
<feature type="transmembrane region" description="Helical" evidence="16">
    <location>
        <begin position="286"/>
        <end position="304"/>
    </location>
</feature>
<feature type="domain" description="PAS" evidence="19">
    <location>
        <begin position="318"/>
        <end position="388"/>
    </location>
</feature>
<dbReference type="InterPro" id="IPR013656">
    <property type="entry name" value="PAS_4"/>
</dbReference>
<evidence type="ECO:0000256" key="3">
    <source>
        <dbReference type="ARBA" id="ARBA00012438"/>
    </source>
</evidence>
<evidence type="ECO:0000259" key="19">
    <source>
        <dbReference type="PROSITE" id="PS50112"/>
    </source>
</evidence>
<dbReference type="Gene3D" id="3.40.50.2300">
    <property type="match status" value="1"/>
</dbReference>
<keyword evidence="7 21" id="KW-0418">Kinase</keyword>
<dbReference type="Pfam" id="PF08448">
    <property type="entry name" value="PAS_4"/>
    <property type="match status" value="1"/>
</dbReference>
<evidence type="ECO:0000256" key="10">
    <source>
        <dbReference type="ARBA" id="ARBA00023136"/>
    </source>
</evidence>
<dbReference type="EC" id="2.7.13.3" evidence="3"/>
<evidence type="ECO:0000256" key="12">
    <source>
        <dbReference type="ARBA" id="ARBA00058004"/>
    </source>
</evidence>
<dbReference type="InterPro" id="IPR001789">
    <property type="entry name" value="Sig_transdc_resp-reg_receiver"/>
</dbReference>
<dbReference type="GO" id="GO:0000155">
    <property type="term" value="F:phosphorelay sensor kinase activity"/>
    <property type="evidence" value="ECO:0007669"/>
    <property type="project" value="InterPro"/>
</dbReference>
<feature type="compositionally biased region" description="Basic and acidic residues" evidence="15">
    <location>
        <begin position="1052"/>
        <end position="1064"/>
    </location>
</feature>
<feature type="domain" description="Histidine kinase" evidence="17">
    <location>
        <begin position="601"/>
        <end position="821"/>
    </location>
</feature>
<dbReference type="PROSITE" id="PS50110">
    <property type="entry name" value="RESPONSE_REGULATORY"/>
    <property type="match status" value="1"/>
</dbReference>
<organism evidence="21">
    <name type="scientific">Dechloromonas aromatica (strain RCB)</name>
    <dbReference type="NCBI Taxonomy" id="159087"/>
    <lineage>
        <taxon>Bacteria</taxon>
        <taxon>Pseudomonadati</taxon>
        <taxon>Pseudomonadota</taxon>
        <taxon>Betaproteobacteria</taxon>
        <taxon>Rhodocyclales</taxon>
        <taxon>Azonexaceae</taxon>
        <taxon>Dechloromonas</taxon>
    </lineage>
</organism>
<feature type="region of interest" description="Disordered" evidence="15">
    <location>
        <begin position="1044"/>
        <end position="1064"/>
    </location>
</feature>
<feature type="domain" description="Response regulatory" evidence="18">
    <location>
        <begin position="846"/>
        <end position="962"/>
    </location>
</feature>
<feature type="domain" description="PAC" evidence="20">
    <location>
        <begin position="511"/>
        <end position="565"/>
    </location>
</feature>
<comment type="subcellular location">
    <subcellularLocation>
        <location evidence="2">Membrane</location>
    </subcellularLocation>
</comment>
<dbReference type="PANTHER" id="PTHR45339">
    <property type="entry name" value="HYBRID SIGNAL TRANSDUCTION HISTIDINE KINASE J"/>
    <property type="match status" value="1"/>
</dbReference>
<evidence type="ECO:0000256" key="1">
    <source>
        <dbReference type="ARBA" id="ARBA00000085"/>
    </source>
</evidence>
<evidence type="ECO:0000256" key="2">
    <source>
        <dbReference type="ARBA" id="ARBA00004370"/>
    </source>
</evidence>
<dbReference type="SMART" id="SM00448">
    <property type="entry name" value="REC"/>
    <property type="match status" value="1"/>
</dbReference>
<dbReference type="SUPFAM" id="SSF55785">
    <property type="entry name" value="PYP-like sensor domain (PAS domain)"/>
    <property type="match status" value="2"/>
</dbReference>
<dbReference type="SMART" id="SM00387">
    <property type="entry name" value="HATPase_c"/>
    <property type="match status" value="1"/>
</dbReference>
<dbReference type="Pfam" id="PF13426">
    <property type="entry name" value="PAS_9"/>
    <property type="match status" value="1"/>
</dbReference>
<evidence type="ECO:0000256" key="4">
    <source>
        <dbReference type="ARBA" id="ARBA00022553"/>
    </source>
</evidence>
<dbReference type="PROSITE" id="PS50113">
    <property type="entry name" value="PAC"/>
    <property type="match status" value="1"/>
</dbReference>
<protein>
    <recommendedName>
        <fullName evidence="13">Virulence sensor protein BvgS</fullName>
        <ecNumber evidence="3">2.7.13.3</ecNumber>
    </recommendedName>
</protein>
<name>Q47HF2_DECAR</name>
<feature type="compositionally biased region" description="Basic and acidic residues" evidence="15">
    <location>
        <begin position="210"/>
        <end position="222"/>
    </location>
</feature>
<keyword evidence="5 21" id="KW-0808">Transferase</keyword>
<dbReference type="InterPro" id="IPR011006">
    <property type="entry name" value="CheY-like_superfamily"/>
</dbReference>
<dbReference type="SMART" id="SM00086">
    <property type="entry name" value="PAC"/>
    <property type="match status" value="1"/>
</dbReference>
<evidence type="ECO:0000256" key="11">
    <source>
        <dbReference type="ARBA" id="ARBA00023306"/>
    </source>
</evidence>
<dbReference type="InterPro" id="IPR000700">
    <property type="entry name" value="PAS-assoc_C"/>
</dbReference>
<evidence type="ECO:0000256" key="6">
    <source>
        <dbReference type="ARBA" id="ARBA00022741"/>
    </source>
</evidence>
<dbReference type="PROSITE" id="PS50109">
    <property type="entry name" value="HIS_KIN"/>
    <property type="match status" value="1"/>
</dbReference>
<evidence type="ECO:0000256" key="16">
    <source>
        <dbReference type="SAM" id="Phobius"/>
    </source>
</evidence>
<dbReference type="SUPFAM" id="SSF47384">
    <property type="entry name" value="Homodimeric domain of signal transducing histidine kinase"/>
    <property type="match status" value="1"/>
</dbReference>
<dbReference type="SMART" id="SM00091">
    <property type="entry name" value="PAS"/>
    <property type="match status" value="2"/>
</dbReference>
<keyword evidence="4 14" id="KW-0597">Phosphoprotein</keyword>
<dbReference type="InterPro" id="IPR036890">
    <property type="entry name" value="HATPase_C_sf"/>
</dbReference>
<comment type="function">
    <text evidence="12">Member of the two-component regulatory system BvgS/BvgA. Phosphorylates BvgA via a four-step phosphorelay in response to environmental signals.</text>
</comment>
<dbReference type="Gene3D" id="3.30.450.20">
    <property type="entry name" value="PAS domain"/>
    <property type="match status" value="3"/>
</dbReference>
<dbReference type="AlphaFoldDB" id="Q47HF2"/>
<dbReference type="InterPro" id="IPR005467">
    <property type="entry name" value="His_kinase_dom"/>
</dbReference>
<dbReference type="InterPro" id="IPR004358">
    <property type="entry name" value="Sig_transdc_His_kin-like_C"/>
</dbReference>
<feature type="region of interest" description="Disordered" evidence="15">
    <location>
        <begin position="201"/>
        <end position="222"/>
    </location>
</feature>
<keyword evidence="16" id="KW-1133">Transmembrane helix</keyword>
<feature type="transmembrane region" description="Helical" evidence="16">
    <location>
        <begin position="12"/>
        <end position="32"/>
    </location>
</feature>
<keyword evidence="6" id="KW-0547">Nucleotide-binding</keyword>
<proteinExistence type="predicted"/>
<dbReference type="GO" id="GO:0005524">
    <property type="term" value="F:ATP binding"/>
    <property type="evidence" value="ECO:0007669"/>
    <property type="project" value="UniProtKB-KW"/>
</dbReference>
<dbReference type="CDD" id="cd17546">
    <property type="entry name" value="REC_hyHK_CKI1_RcsC-like"/>
    <property type="match status" value="1"/>
</dbReference>
<dbReference type="HOGENOM" id="CLU_000445_114_21_4"/>
<sequence>MKFDSISRGNRLWLVIGLTLLPLFLLTVKDYLSERQKALEKIEFEARLTLKGAEYAEAASVREIEIILKAMANADNMASLEPADCDGLARRLKSVHGDLLNLGAATPNGDVFCSTSPRTNVISVKDRAWFAEAQQKPGITQGHFQVGRISGKPGITFGYSVPGADGAPRTILFASTKNGWFDRFTNVAALPAGWSSQIRTRDGTTISRYPDPELGRDKELSPESRQRFIDAIADKRTTVVMRGVDDLEHIFVMAPLHVANDDLILSVGIPTASSLDLVEQEFRRRLIVLLLISLASVGLARLFLHEMLDRKFGATIKELTRLKKALDNVPAYIYLKDAAHHYRYANAKTLSLFGTDAESLKGKGDEHFFPPETVSRLRQVDAQVLAGKNTDEIITITDEHGQRAIYHEIKAPLWELDEKTPWGLCGISIDITQYRLAEEAVARLSRAVEQSPESIVFTDLEGNIEYVNAAFLAITGYLREEVIGRNPRILQSGNTPRERYDEMWATLKAGKVWRGELINKRKDGSEYLELATISPIRQPDGKISNYIAIKADITEQRKNQEELEKYRTGLERLVQQRTQELAVAKEAAEVASRAKSTFLANMSHEIRTPMNAIMGLGYLLEQSPLNTEQQDKVRKIHGAAKHLLSILNDVLDLSKIEAGKMTLDRCAYSPAEELTAVASMIGEDAQRKGLTVITETDDLPPFTIGDPTRLRQAILNFAGNAVKFTEHGSIRLRGEIAETQPDNYLLRFSVSDTGPGIAPELQARLFTAFEQADSSSTRRLGGTGLGLAISRHLSHLMGGDAGVDSTLGQGSTFWLTVRVDKTTETRSPVNATDNDGESLRHEPPWRVLVVEDSEINREIVAEILMEVGIVVDTAEDGVKAVEKAAQTHYNLILMDIQMPNMDGLEATRQIRRHAVNPNIPIIALTANAFDSTRRETRLAGMNDFVTKPMEPATLYTALLRWLPAARTPQAAAIPEQALSDAELTAQLHTLTEALSTGDIAANHRYQVLHPNIRRQMANNDLIELDLAMARYAYDDALAILERWRHNAPPPRPDSETRQDEATHE</sequence>
<dbReference type="GO" id="GO:0016020">
    <property type="term" value="C:membrane"/>
    <property type="evidence" value="ECO:0007669"/>
    <property type="project" value="UniProtKB-SubCell"/>
</dbReference>
<dbReference type="EMBL" id="CP000089">
    <property type="protein sequence ID" value="AAZ45729.1"/>
    <property type="molecule type" value="Genomic_DNA"/>
</dbReference>
<dbReference type="InterPro" id="IPR000014">
    <property type="entry name" value="PAS"/>
</dbReference>
<keyword evidence="9" id="KW-0902">Two-component regulatory system</keyword>
<evidence type="ECO:0000259" key="17">
    <source>
        <dbReference type="PROSITE" id="PS50109"/>
    </source>
</evidence>
<dbReference type="FunFam" id="1.10.287.130:FF:000038">
    <property type="entry name" value="Sensory transduction histidine kinase"/>
    <property type="match status" value="1"/>
</dbReference>
<dbReference type="Gene3D" id="1.10.287.130">
    <property type="match status" value="1"/>
</dbReference>
<dbReference type="InterPro" id="IPR035965">
    <property type="entry name" value="PAS-like_dom_sf"/>
</dbReference>